<dbReference type="OrthoDB" id="9782620at2"/>
<protein>
    <recommendedName>
        <fullName evidence="3">PPM-type phosphatase domain-containing protein</fullName>
    </recommendedName>
</protein>
<accession>A0A1Y5TWP8</accession>
<dbReference type="RefSeq" id="WP_085880617.1">
    <property type="nucleotide sequence ID" value="NZ_FWFZ01000033.1"/>
</dbReference>
<dbReference type="EMBL" id="FWFZ01000033">
    <property type="protein sequence ID" value="SLN75049.1"/>
    <property type="molecule type" value="Genomic_DNA"/>
</dbReference>
<evidence type="ECO:0000313" key="2">
    <source>
        <dbReference type="Proteomes" id="UP000193900"/>
    </source>
</evidence>
<proteinExistence type="predicted"/>
<dbReference type="Proteomes" id="UP000193900">
    <property type="component" value="Unassembled WGS sequence"/>
</dbReference>
<organism evidence="1 2">
    <name type="scientific">Roseisalinus antarcticus</name>
    <dbReference type="NCBI Taxonomy" id="254357"/>
    <lineage>
        <taxon>Bacteria</taxon>
        <taxon>Pseudomonadati</taxon>
        <taxon>Pseudomonadota</taxon>
        <taxon>Alphaproteobacteria</taxon>
        <taxon>Rhodobacterales</taxon>
        <taxon>Roseobacteraceae</taxon>
        <taxon>Roseisalinus</taxon>
    </lineage>
</organism>
<evidence type="ECO:0000313" key="1">
    <source>
        <dbReference type="EMBL" id="SLN75049.1"/>
    </source>
</evidence>
<gene>
    <name evidence="1" type="ORF">ROA7023_03881</name>
</gene>
<name>A0A1Y5TWP8_9RHOB</name>
<reference evidence="1 2" key="1">
    <citation type="submission" date="2017-03" db="EMBL/GenBank/DDBJ databases">
        <authorList>
            <person name="Afonso C.L."/>
            <person name="Miller P.J."/>
            <person name="Scott M.A."/>
            <person name="Spackman E."/>
            <person name="Goraichik I."/>
            <person name="Dimitrov K.M."/>
            <person name="Suarez D.L."/>
            <person name="Swayne D.E."/>
        </authorList>
    </citation>
    <scope>NUCLEOTIDE SEQUENCE [LARGE SCALE GENOMIC DNA]</scope>
    <source>
        <strain evidence="1 2">CECT 7023</strain>
    </source>
</reference>
<evidence type="ECO:0008006" key="3">
    <source>
        <dbReference type="Google" id="ProtNLM"/>
    </source>
</evidence>
<sequence>MTGWIFESLTLAKNDAAPQACEDRVLVLPPDFAAVIDGATDISGERYGGRTGGALAAEAIAAVFTQAWSACRQGGTDTFATAADALALADGAIAALYARFGLSDVVLDPARRFRAAFAVASRRGGFWRGVGVGDCALRIDDAQPVLRDHPAEAVFAAWRAAMIAADAARPEAAIRAALVGGWAQADPAARKAADGIAFADPVFARGALSTGLAGMRAARPGDALAFGVADGVGDMGHDFCWQVLSPDTEAQALALWTDGWLSPGGQTIESWLTAADATHAEDPRRIGKYRCVKGPQACGRHDDMGIVLIRRV</sequence>
<dbReference type="AlphaFoldDB" id="A0A1Y5TWP8"/>
<keyword evidence="2" id="KW-1185">Reference proteome</keyword>